<keyword evidence="1" id="KW-0408">Iron</keyword>
<dbReference type="OrthoDB" id="10253113at2759"/>
<evidence type="ECO:0000259" key="3">
    <source>
        <dbReference type="SMART" id="SM00902"/>
    </source>
</evidence>
<sequence>MDGCLNGGAQIRPDSGTPARELTSHLEEMYKKLPQSHPDNNDTKFIYANYLDGTFSDKAKSLLHTNYHAVEKMNTALNIKW</sequence>
<keyword evidence="2" id="KW-0411">Iron-sulfur</keyword>
<keyword evidence="1" id="KW-0004">4Fe-4S</keyword>
<dbReference type="Gene3D" id="3.40.950.10">
    <property type="entry name" value="Fe-only Hydrogenase (Larger Subunit), Chain L, domain 3"/>
    <property type="match status" value="1"/>
</dbReference>
<dbReference type="Pfam" id="PF02256">
    <property type="entry name" value="Fe_hyd_SSU"/>
    <property type="match status" value="1"/>
</dbReference>
<dbReference type="GO" id="GO:0008901">
    <property type="term" value="F:ferredoxin hydrogenase activity"/>
    <property type="evidence" value="ECO:0007669"/>
    <property type="project" value="InterPro"/>
</dbReference>
<protein>
    <submittedName>
        <fullName evidence="4">Cytosolic Fe-S cluster assembly factor</fullName>
    </submittedName>
</protein>
<organism evidence="4 5">
    <name type="scientific">Pseudolycoriella hygida</name>
    <dbReference type="NCBI Taxonomy" id="35572"/>
    <lineage>
        <taxon>Eukaryota</taxon>
        <taxon>Metazoa</taxon>
        <taxon>Ecdysozoa</taxon>
        <taxon>Arthropoda</taxon>
        <taxon>Hexapoda</taxon>
        <taxon>Insecta</taxon>
        <taxon>Pterygota</taxon>
        <taxon>Neoptera</taxon>
        <taxon>Endopterygota</taxon>
        <taxon>Diptera</taxon>
        <taxon>Nematocera</taxon>
        <taxon>Sciaroidea</taxon>
        <taxon>Sciaridae</taxon>
        <taxon>Pseudolycoriella</taxon>
    </lineage>
</organism>
<dbReference type="GO" id="GO:0009055">
    <property type="term" value="F:electron transfer activity"/>
    <property type="evidence" value="ECO:0007669"/>
    <property type="project" value="InterPro"/>
</dbReference>
<proteinExistence type="predicted"/>
<dbReference type="AlphaFoldDB" id="A0A9Q0NG63"/>
<keyword evidence="1" id="KW-0479">Metal-binding</keyword>
<comment type="caution">
    <text evidence="4">The sequence shown here is derived from an EMBL/GenBank/DDBJ whole genome shotgun (WGS) entry which is preliminary data.</text>
</comment>
<evidence type="ECO:0000313" key="4">
    <source>
        <dbReference type="EMBL" id="KAJ6648934.1"/>
    </source>
</evidence>
<dbReference type="GO" id="GO:0051539">
    <property type="term" value="F:4 iron, 4 sulfur cluster binding"/>
    <property type="evidence" value="ECO:0007669"/>
    <property type="project" value="UniProtKB-KW"/>
</dbReference>
<dbReference type="GO" id="GO:0005506">
    <property type="term" value="F:iron ion binding"/>
    <property type="evidence" value="ECO:0007669"/>
    <property type="project" value="InterPro"/>
</dbReference>
<dbReference type="Proteomes" id="UP001151699">
    <property type="component" value="Chromosome A"/>
</dbReference>
<accession>A0A9Q0NG63</accession>
<dbReference type="SUPFAM" id="SSF48674">
    <property type="entry name" value="Fe-only hydrogenase smaller subunit"/>
    <property type="match status" value="1"/>
</dbReference>
<keyword evidence="5" id="KW-1185">Reference proteome</keyword>
<reference evidence="4" key="1">
    <citation type="submission" date="2022-07" db="EMBL/GenBank/DDBJ databases">
        <authorList>
            <person name="Trinca V."/>
            <person name="Uliana J.V.C."/>
            <person name="Torres T.T."/>
            <person name="Ward R.J."/>
            <person name="Monesi N."/>
        </authorList>
    </citation>
    <scope>NUCLEOTIDE SEQUENCE</scope>
    <source>
        <strain evidence="4">HSMRA1968</strain>
        <tissue evidence="4">Whole embryos</tissue>
    </source>
</reference>
<dbReference type="InterPro" id="IPR003149">
    <property type="entry name" value="Fe_hydrogenase_ssu"/>
</dbReference>
<dbReference type="EMBL" id="WJQU01000001">
    <property type="protein sequence ID" value="KAJ6648934.1"/>
    <property type="molecule type" value="Genomic_DNA"/>
</dbReference>
<name>A0A9Q0NG63_9DIPT</name>
<gene>
    <name evidence="4" type="ORF">Bhyg_04166</name>
</gene>
<dbReference type="InterPro" id="IPR008953">
    <property type="entry name" value="Fe_hydrogenase_HydB"/>
</dbReference>
<feature type="domain" description="Iron hydrogenase small subunit" evidence="3">
    <location>
        <begin position="16"/>
        <end position="71"/>
    </location>
</feature>
<evidence type="ECO:0000256" key="1">
    <source>
        <dbReference type="ARBA" id="ARBA00022485"/>
    </source>
</evidence>
<dbReference type="SMART" id="SM00902">
    <property type="entry name" value="Fe_hyd_SSU"/>
    <property type="match status" value="1"/>
</dbReference>
<evidence type="ECO:0000256" key="2">
    <source>
        <dbReference type="ARBA" id="ARBA00023014"/>
    </source>
</evidence>
<evidence type="ECO:0000313" key="5">
    <source>
        <dbReference type="Proteomes" id="UP001151699"/>
    </source>
</evidence>
<dbReference type="Gene3D" id="3.40.50.1780">
    <property type="match status" value="1"/>
</dbReference>